<keyword evidence="10" id="KW-1185">Reference proteome</keyword>
<dbReference type="STRING" id="92487.SAMN02745130_00569"/>
<dbReference type="GO" id="GO:0005886">
    <property type="term" value="C:plasma membrane"/>
    <property type="evidence" value="ECO:0007669"/>
    <property type="project" value="TreeGrafter"/>
</dbReference>
<dbReference type="SUPFAM" id="SSF109604">
    <property type="entry name" value="HD-domain/PDEase-like"/>
    <property type="match status" value="1"/>
</dbReference>
<dbReference type="UniPathway" id="UPA00908">
    <property type="reaction ID" value="UER00886"/>
</dbReference>
<comment type="function">
    <text evidence="5">In eubacteria ppGpp (guanosine 3'-diphosphate 5'-diphosphate) is a mediator of the stringent response that coordinates a variety of cellular activities in response to changes in nutritional abundance.</text>
</comment>
<dbReference type="SUPFAM" id="SSF55021">
    <property type="entry name" value="ACT-like"/>
    <property type="match status" value="1"/>
</dbReference>
<keyword evidence="9" id="KW-0418">Kinase</keyword>
<evidence type="ECO:0000256" key="5">
    <source>
        <dbReference type="RuleBase" id="RU003847"/>
    </source>
</evidence>
<dbReference type="PROSITE" id="PS51831">
    <property type="entry name" value="HD"/>
    <property type="match status" value="1"/>
</dbReference>
<dbReference type="GO" id="GO:0042594">
    <property type="term" value="P:response to starvation"/>
    <property type="evidence" value="ECO:0007669"/>
    <property type="project" value="TreeGrafter"/>
</dbReference>
<dbReference type="Pfam" id="PF19296">
    <property type="entry name" value="RelA_AH_RIS"/>
    <property type="match status" value="1"/>
</dbReference>
<evidence type="ECO:0000256" key="2">
    <source>
        <dbReference type="ARBA" id="ARBA00024329"/>
    </source>
</evidence>
<keyword evidence="1" id="KW-0378">Hydrolase</keyword>
<sequence length="728" mass="82038">MTDAPPPTDFFRANDLTRTVERYMTPEESSRVYDAFLLAAQAHEGVKRKSGEPYITHPLEVARILAEMHLDADAVCAALLHDVIEDTEYTYADIERQFGTVVANLVEGVTKLESAHFLDKAAASKASFQKFMQAMSADFRVVIIKLADRLHNLRTLSHQKPASRRRICKETLDIYIPLAHRMGMNSLRRELQALVFEHLYPWRYCVLKAELERYLASVKSLAEEVVDTVTKSLGAALANPLVFIPDKNLYRIYDSMKNGESFDEDKELIELRVLVGTVDECYRALGILHATYRPRPGKFQDFIATPKSYGYQALQTVVVPSGQRQVAVKIQTRPMYQTALFGITAQWRYPGQNSGQRSLFTQEALKRWQEQVRDLGSKAGNAAEFYDDIQADLYRTEIYAFTPKGDMKEFPRGATPIDFAFAIHTEVGLHCTGAKIDGKEVPLRTRIPDTATVEILTDDKAVPQPSWLNYAVTGRARATIRNWLRQQTQADQLDLGKRLLDKALHDRHSSLARISPAAMNEFLSLSNYPTSDDLYLAIAHNDQCSRLTAQRLISMEGNSTNSFLIAADNETPLVIKGTSGLAIHFQTCCYPLPQEAILATLNAKNGLEVHRDGCSVLHTQVDPADILSVMWAEQQSDEKCFLAGIQTHAHNVVGVLHHITQLMHELDVNIEAVNTSGDRRVKETNWVLWVRDLAHLEDIIHQVERVPSILKVKRLDAADKNKPNSLYD</sequence>
<dbReference type="Gene3D" id="3.30.70.260">
    <property type="match status" value="1"/>
</dbReference>
<evidence type="ECO:0000256" key="1">
    <source>
        <dbReference type="ARBA" id="ARBA00022801"/>
    </source>
</evidence>
<dbReference type="PANTHER" id="PTHR21262">
    <property type="entry name" value="GUANOSINE-3',5'-BIS DIPHOSPHATE 3'-PYROPHOSPHOHYDROLASE"/>
    <property type="match status" value="1"/>
</dbReference>
<dbReference type="GO" id="GO:0008893">
    <property type="term" value="F:guanosine-3',5'-bis(diphosphate) 3'-diphosphatase activity"/>
    <property type="evidence" value="ECO:0007669"/>
    <property type="project" value="UniProtKB-EC"/>
</dbReference>
<dbReference type="PANTHER" id="PTHR21262:SF36">
    <property type="entry name" value="BIFUNCTIONAL (P)PPGPP SYNTHASE_HYDROLASE SPOT"/>
    <property type="match status" value="1"/>
</dbReference>
<name>A0A1T4VXU0_9GAMM</name>
<evidence type="ECO:0000313" key="10">
    <source>
        <dbReference type="Proteomes" id="UP000190460"/>
    </source>
</evidence>
<dbReference type="Pfam" id="PF13291">
    <property type="entry name" value="ACT_4"/>
    <property type="match status" value="1"/>
</dbReference>
<dbReference type="OrthoDB" id="9805041at2"/>
<dbReference type="RefSeq" id="WP_159448556.1">
    <property type="nucleotide sequence ID" value="NZ_FUYB01000002.1"/>
</dbReference>
<dbReference type="AlphaFoldDB" id="A0A1T4VXU0"/>
<dbReference type="InterPro" id="IPR033655">
    <property type="entry name" value="TGS_RelA/SpoT"/>
</dbReference>
<dbReference type="InterPro" id="IPR045600">
    <property type="entry name" value="RelA/SpoT_AH_RIS"/>
</dbReference>
<dbReference type="PROSITE" id="PS51671">
    <property type="entry name" value="ACT"/>
    <property type="match status" value="1"/>
</dbReference>
<evidence type="ECO:0000259" key="7">
    <source>
        <dbReference type="PROSITE" id="PS51831"/>
    </source>
</evidence>
<comment type="catalytic activity">
    <reaction evidence="4">
        <text>guanosine 3',5'-bis(diphosphate) + H2O = GDP + diphosphate + H(+)</text>
        <dbReference type="Rhea" id="RHEA:14253"/>
        <dbReference type="ChEBI" id="CHEBI:15377"/>
        <dbReference type="ChEBI" id="CHEBI:15378"/>
        <dbReference type="ChEBI" id="CHEBI:33019"/>
        <dbReference type="ChEBI" id="CHEBI:58189"/>
        <dbReference type="ChEBI" id="CHEBI:77828"/>
        <dbReference type="EC" id="3.1.7.2"/>
    </reaction>
</comment>
<dbReference type="Pfam" id="PF02824">
    <property type="entry name" value="TGS"/>
    <property type="match status" value="1"/>
</dbReference>
<reference evidence="9 10" key="1">
    <citation type="submission" date="2017-02" db="EMBL/GenBank/DDBJ databases">
        <authorList>
            <person name="Peterson S.W."/>
        </authorList>
    </citation>
    <scope>NUCLEOTIDE SEQUENCE [LARGE SCALE GENOMIC DNA]</scope>
    <source>
        <strain evidence="9 10">ATCC 49788</strain>
    </source>
</reference>
<evidence type="ECO:0000313" key="9">
    <source>
        <dbReference type="EMBL" id="SKA69747.1"/>
    </source>
</evidence>
<dbReference type="Gene3D" id="3.30.460.10">
    <property type="entry name" value="Beta Polymerase, domain 2"/>
    <property type="match status" value="1"/>
</dbReference>
<comment type="pathway">
    <text evidence="2">Purine metabolism; ppGpp biosynthesis; ppGpp from GDP: step 1/1.</text>
</comment>
<dbReference type="Gene3D" id="1.10.3210.10">
    <property type="entry name" value="Hypothetical protein af1432"/>
    <property type="match status" value="1"/>
</dbReference>
<keyword evidence="9" id="KW-0808">Transferase</keyword>
<evidence type="ECO:0000256" key="4">
    <source>
        <dbReference type="ARBA" id="ARBA00047968"/>
    </source>
</evidence>
<organism evidence="9 10">
    <name type="scientific">Thiothrix eikelboomii</name>
    <dbReference type="NCBI Taxonomy" id="92487"/>
    <lineage>
        <taxon>Bacteria</taxon>
        <taxon>Pseudomonadati</taxon>
        <taxon>Pseudomonadota</taxon>
        <taxon>Gammaproteobacteria</taxon>
        <taxon>Thiotrichales</taxon>
        <taxon>Thiotrichaceae</taxon>
        <taxon>Thiothrix</taxon>
    </lineage>
</organism>
<dbReference type="Proteomes" id="UP000190460">
    <property type="component" value="Unassembled WGS sequence"/>
</dbReference>
<dbReference type="InterPro" id="IPR012676">
    <property type="entry name" value="TGS-like"/>
</dbReference>
<dbReference type="FunFam" id="3.10.20.30:FF:000002">
    <property type="entry name" value="GTP pyrophosphokinase (RelA/SpoT)"/>
    <property type="match status" value="1"/>
</dbReference>
<dbReference type="CDD" id="cd05399">
    <property type="entry name" value="NT_Rel-Spo_like"/>
    <property type="match status" value="1"/>
</dbReference>
<dbReference type="NCBIfam" id="TIGR00691">
    <property type="entry name" value="spoT_relA"/>
    <property type="match status" value="1"/>
</dbReference>
<dbReference type="InterPro" id="IPR045865">
    <property type="entry name" value="ACT-like_dom_sf"/>
</dbReference>
<dbReference type="InterPro" id="IPR012675">
    <property type="entry name" value="Beta-grasp_dom_sf"/>
</dbReference>
<dbReference type="SMART" id="SM00954">
    <property type="entry name" value="RelA_SpoT"/>
    <property type="match status" value="1"/>
</dbReference>
<feature type="domain" description="TGS" evidence="8">
    <location>
        <begin position="396"/>
        <end position="457"/>
    </location>
</feature>
<dbReference type="GO" id="GO:0016301">
    <property type="term" value="F:kinase activity"/>
    <property type="evidence" value="ECO:0007669"/>
    <property type="project" value="UniProtKB-KW"/>
</dbReference>
<dbReference type="InterPro" id="IPR003607">
    <property type="entry name" value="HD/PDEase_dom"/>
</dbReference>
<dbReference type="InterPro" id="IPR006674">
    <property type="entry name" value="HD_domain"/>
</dbReference>
<protein>
    <recommendedName>
        <fullName evidence="3">guanosine-3',5'-bis(diphosphate) 3'-diphosphatase</fullName>
        <ecNumber evidence="3">3.1.7.2</ecNumber>
    </recommendedName>
</protein>
<dbReference type="InterPro" id="IPR043519">
    <property type="entry name" value="NT_sf"/>
</dbReference>
<comment type="similarity">
    <text evidence="5">Belongs to the relA/spoT family.</text>
</comment>
<dbReference type="SMART" id="SM00471">
    <property type="entry name" value="HDc"/>
    <property type="match status" value="1"/>
</dbReference>
<feature type="domain" description="ACT" evidence="6">
    <location>
        <begin position="644"/>
        <end position="717"/>
    </location>
</feature>
<proteinExistence type="inferred from homology"/>
<dbReference type="Gene3D" id="3.10.20.30">
    <property type="match status" value="1"/>
</dbReference>
<dbReference type="SUPFAM" id="SSF81271">
    <property type="entry name" value="TGS-like"/>
    <property type="match status" value="1"/>
</dbReference>
<evidence type="ECO:0000259" key="6">
    <source>
        <dbReference type="PROSITE" id="PS51671"/>
    </source>
</evidence>
<dbReference type="CDD" id="cd01668">
    <property type="entry name" value="TGS_RSH"/>
    <property type="match status" value="1"/>
</dbReference>
<dbReference type="CDD" id="cd00077">
    <property type="entry name" value="HDc"/>
    <property type="match status" value="1"/>
</dbReference>
<evidence type="ECO:0000256" key="3">
    <source>
        <dbReference type="ARBA" id="ARBA00024387"/>
    </source>
</evidence>
<dbReference type="Pfam" id="PF04607">
    <property type="entry name" value="RelA_SpoT"/>
    <property type="match status" value="1"/>
</dbReference>
<dbReference type="SUPFAM" id="SSF81301">
    <property type="entry name" value="Nucleotidyltransferase"/>
    <property type="match status" value="1"/>
</dbReference>
<evidence type="ECO:0000259" key="8">
    <source>
        <dbReference type="PROSITE" id="PS51880"/>
    </source>
</evidence>
<dbReference type="PROSITE" id="PS51880">
    <property type="entry name" value="TGS"/>
    <property type="match status" value="1"/>
</dbReference>
<dbReference type="FunFam" id="1.10.3210.10:FF:000001">
    <property type="entry name" value="GTP pyrophosphokinase RelA"/>
    <property type="match status" value="1"/>
</dbReference>
<dbReference type="InterPro" id="IPR002912">
    <property type="entry name" value="ACT_dom"/>
</dbReference>
<accession>A0A1T4VXU0</accession>
<feature type="domain" description="HD" evidence="7">
    <location>
        <begin position="54"/>
        <end position="153"/>
    </location>
</feature>
<dbReference type="InterPro" id="IPR007685">
    <property type="entry name" value="RelA_SpoT"/>
</dbReference>
<dbReference type="Pfam" id="PF13328">
    <property type="entry name" value="HD_4"/>
    <property type="match status" value="1"/>
</dbReference>
<dbReference type="GO" id="GO:0008728">
    <property type="term" value="F:GTP diphosphokinase activity"/>
    <property type="evidence" value="ECO:0007669"/>
    <property type="project" value="TreeGrafter"/>
</dbReference>
<dbReference type="EC" id="3.1.7.2" evidence="3"/>
<dbReference type="InterPro" id="IPR004811">
    <property type="entry name" value="RelA/Spo_fam"/>
</dbReference>
<dbReference type="EMBL" id="FUYB01000002">
    <property type="protein sequence ID" value="SKA69747.1"/>
    <property type="molecule type" value="Genomic_DNA"/>
</dbReference>
<dbReference type="InterPro" id="IPR004095">
    <property type="entry name" value="TGS"/>
</dbReference>
<gene>
    <name evidence="9" type="ORF">SAMN02745130_00569</name>
</gene>
<dbReference type="GO" id="GO:0015970">
    <property type="term" value="P:guanosine tetraphosphate biosynthetic process"/>
    <property type="evidence" value="ECO:0007669"/>
    <property type="project" value="UniProtKB-UniPathway"/>
</dbReference>